<evidence type="ECO:0000313" key="3">
    <source>
        <dbReference type="Proteomes" id="UP001585018"/>
    </source>
</evidence>
<dbReference type="RefSeq" id="WP_376718665.1">
    <property type="nucleotide sequence ID" value="NZ_JAYMRR010000004.1"/>
</dbReference>
<evidence type="ECO:0000256" key="1">
    <source>
        <dbReference type="SAM" id="MobiDB-lite"/>
    </source>
</evidence>
<proteinExistence type="predicted"/>
<dbReference type="Proteomes" id="UP001585018">
    <property type="component" value="Unassembled WGS sequence"/>
</dbReference>
<accession>A0ABV5D8Z4</accession>
<evidence type="ECO:0000313" key="2">
    <source>
        <dbReference type="EMBL" id="MFB8749183.1"/>
    </source>
</evidence>
<feature type="region of interest" description="Disordered" evidence="1">
    <location>
        <begin position="211"/>
        <end position="248"/>
    </location>
</feature>
<comment type="caution">
    <text evidence="2">The sequence shown here is derived from an EMBL/GenBank/DDBJ whole genome shotgun (WGS) entry which is preliminary data.</text>
</comment>
<protein>
    <submittedName>
        <fullName evidence="2">Uncharacterized protein</fullName>
    </submittedName>
</protein>
<gene>
    <name evidence="2" type="ORF">VSS30_10265</name>
</gene>
<dbReference type="EMBL" id="JAYMRR010000004">
    <property type="protein sequence ID" value="MFB8749183.1"/>
    <property type="molecule type" value="Genomic_DNA"/>
</dbReference>
<organism evidence="2 3">
    <name type="scientific">Streptomyces parvulus</name>
    <dbReference type="NCBI Taxonomy" id="146923"/>
    <lineage>
        <taxon>Bacteria</taxon>
        <taxon>Bacillati</taxon>
        <taxon>Actinomycetota</taxon>
        <taxon>Actinomycetes</taxon>
        <taxon>Kitasatosporales</taxon>
        <taxon>Streptomycetaceae</taxon>
        <taxon>Streptomyces</taxon>
    </lineage>
</organism>
<reference evidence="2 3" key="1">
    <citation type="submission" date="2024-01" db="EMBL/GenBank/DDBJ databases">
        <title>Genome mining of biosynthetic gene clusters to explore secondary metabolites of Streptomyces sp.</title>
        <authorList>
            <person name="Baig A."/>
            <person name="Ajitkumar Shintre N."/>
            <person name="Kumar H."/>
            <person name="Anbarasu A."/>
            <person name="Ramaiah S."/>
        </authorList>
    </citation>
    <scope>NUCLEOTIDE SEQUENCE [LARGE SCALE GENOMIC DNA]</scope>
    <source>
        <strain evidence="2 3">A03</strain>
    </source>
</reference>
<name>A0ABV5D8Z4_9ACTN</name>
<sequence length="248" mass="27347">MSSSEPVPDRASNPESVAFEVDHLDADEDVLLDFYQQVGDADMLVPLAEHHTAQGVHSYFVLFDRTATFDHPGTAAYRAVHLRRDLEQRTFAFEHAVLPLPALAQSWLIHRGCRPDAITLNPDLGPPAADESTRSLERRLAGDGDHYAMGYSYTRDDPEDMVTIVVLRALDEHAPSPFRVVVEEVDDNAWTYTLREGGFSSVGESLQWGEDRLAGNAGPLPPVRRSTTPARPSAVPKAPPVRAPGRLF</sequence>
<keyword evidence="3" id="KW-1185">Reference proteome</keyword>